<gene>
    <name evidence="2" type="ORF">AAIA72_07730</name>
</gene>
<dbReference type="EMBL" id="CP154858">
    <property type="protein sequence ID" value="XDT73848.1"/>
    <property type="molecule type" value="Genomic_DNA"/>
</dbReference>
<accession>A0AB39V0M1</accession>
<name>A0AB39V0M1_9GAMM</name>
<protein>
    <submittedName>
        <fullName evidence="2">Hydantoinase B/oxoprolinase family protein</fullName>
    </submittedName>
</protein>
<dbReference type="Pfam" id="PF02538">
    <property type="entry name" value="Hydantoinase_B"/>
    <property type="match status" value="1"/>
</dbReference>
<dbReference type="InterPro" id="IPR003692">
    <property type="entry name" value="Hydantoinase_B"/>
</dbReference>
<dbReference type="GO" id="GO:0005829">
    <property type="term" value="C:cytosol"/>
    <property type="evidence" value="ECO:0007669"/>
    <property type="project" value="TreeGrafter"/>
</dbReference>
<dbReference type="InterPro" id="IPR045079">
    <property type="entry name" value="Oxoprolinase-like"/>
</dbReference>
<dbReference type="GO" id="GO:0006749">
    <property type="term" value="P:glutathione metabolic process"/>
    <property type="evidence" value="ECO:0007669"/>
    <property type="project" value="TreeGrafter"/>
</dbReference>
<dbReference type="RefSeq" id="WP_369602827.1">
    <property type="nucleotide sequence ID" value="NZ_CP154858.1"/>
</dbReference>
<evidence type="ECO:0000259" key="1">
    <source>
        <dbReference type="Pfam" id="PF02538"/>
    </source>
</evidence>
<feature type="domain" description="Hydantoinase B/oxoprolinase" evidence="1">
    <location>
        <begin position="4"/>
        <end position="514"/>
    </location>
</feature>
<dbReference type="PANTHER" id="PTHR11365">
    <property type="entry name" value="5-OXOPROLINASE RELATED"/>
    <property type="match status" value="1"/>
</dbReference>
<dbReference type="AlphaFoldDB" id="A0AB39V0M1"/>
<evidence type="ECO:0000313" key="2">
    <source>
        <dbReference type="EMBL" id="XDT73848.1"/>
    </source>
</evidence>
<organism evidence="2">
    <name type="scientific">Thermohahella caldifontis</name>
    <dbReference type="NCBI Taxonomy" id="3142973"/>
    <lineage>
        <taxon>Bacteria</taxon>
        <taxon>Pseudomonadati</taxon>
        <taxon>Pseudomonadota</taxon>
        <taxon>Gammaproteobacteria</taxon>
        <taxon>Oceanospirillales</taxon>
        <taxon>Hahellaceae</taxon>
        <taxon>Thermohahella</taxon>
    </lineage>
</organism>
<sequence length="518" mass="55163">MSLDAIGLSLFASRLNAVCEEMGTVLRHAAVSSNIKDRLDFSCALFDRDGHICAQAAHIPVHLGSMAHAMRDVVGRIAWQPGDVVVFNDPRCGGTHLPDVTVVMPVFVKDDLAGFAASRAHHAHIGEPEGSMPLARRLEEEGEVFPPSLLRRDGQWQEAIAARIRLLEGARSGDGDLPADWLAQLAACERGVRRLGILLQGMGKEGFEAGLQALNAYGRRLVSGTLEEWPEGEWRAQDVMDDDGWGNERIPLGLRLIHRSGQIHCCFEAPPAVDGNINCPLSVTAAAAFYAVRCLLPPQTPSCHGVFSCVRVSAPEGSLLNAPAGVAVGAGNVETSQRVVDLMQRALAAMLPERVPALSQGTMNNVVLSGSRAGHAWHYYETLGGGHGAGPGFDGLSARQVHMTNTLNTPVEVLETLYPVRVESYSVRRGSGGKGRWHGGDGLVRSWRFLAPARVTLLTERRRSVPAGLAGGFPGQPGVNLLNGEELPAKVNLDVAAGDLLTIETPGGGGYASPEVSE</sequence>
<dbReference type="KEGG" id="tcd:AAIA72_07730"/>
<dbReference type="GO" id="GO:0017168">
    <property type="term" value="F:5-oxoprolinase (ATP-hydrolyzing) activity"/>
    <property type="evidence" value="ECO:0007669"/>
    <property type="project" value="TreeGrafter"/>
</dbReference>
<reference evidence="2" key="1">
    <citation type="submission" date="2024-05" db="EMBL/GenBank/DDBJ databases">
        <title>Genome sequencing of novel strain.</title>
        <authorList>
            <person name="Ganbat D."/>
            <person name="Ganbat S."/>
            <person name="Lee S.-J."/>
        </authorList>
    </citation>
    <scope>NUCLEOTIDE SEQUENCE</scope>
    <source>
        <strain evidence="2">SMD15-11</strain>
    </source>
</reference>
<proteinExistence type="predicted"/>
<dbReference type="PANTHER" id="PTHR11365:SF23">
    <property type="entry name" value="HYPOTHETICAL 5-OXOPROLINASE (EUROFUNG)-RELATED"/>
    <property type="match status" value="1"/>
</dbReference>